<dbReference type="AlphaFoldDB" id="A0A813JT53"/>
<evidence type="ECO:0000256" key="3">
    <source>
        <dbReference type="ARBA" id="ARBA00022475"/>
    </source>
</evidence>
<comment type="caution">
    <text evidence="9">The sequence shown here is derived from an EMBL/GenBank/DDBJ whole genome shotgun (WGS) entry which is preliminary data.</text>
</comment>
<comment type="subcellular location">
    <subcellularLocation>
        <location evidence="1">Cell membrane</location>
        <topology evidence="1">Multi-pass membrane protein</topology>
    </subcellularLocation>
</comment>
<evidence type="ECO:0000256" key="8">
    <source>
        <dbReference type="SAM" id="Phobius"/>
    </source>
</evidence>
<keyword evidence="3" id="KW-1003">Cell membrane</keyword>
<sequence length="391" mass="43566">MVVEYRAGSEGNVLNFFVVTPRIIFQYRGSIIPSLLPQIVLSQLLSVWANYLNDQGTNPFDGKIDKGFNVLGILLSFLLVFKTQSANSQFWAALGYVDGLQQSLRTIAMISCGVFDWKKSDDIKPCCKKIVRCLVLYYYVMIENFQRTGSNQTTSVEVQDALRGDIRALTGDKEFAMLFPNEDVNKSGSRSIYNAANPSIVLFWITLVVGNVIKEQAVPPPIAGVVLGHIHSLGTAFYGMERIDKTQFALPYAQIVKLLTLVFMGCLPFIIVKQSGNATYFISLLATIGFFGLDQVAEILESPFGKDANDIQLRDYGESLMQDIECMYRARDMELDTVITGDDDISFHEILNKRSPEGLVQSKASLSRKSFFEGTMATHSKSLTSVRPCED</sequence>
<dbReference type="PANTHER" id="PTHR33281">
    <property type="entry name" value="UPF0187 PROTEIN YNEE"/>
    <property type="match status" value="1"/>
</dbReference>
<evidence type="ECO:0000256" key="1">
    <source>
        <dbReference type="ARBA" id="ARBA00004651"/>
    </source>
</evidence>
<evidence type="ECO:0000256" key="2">
    <source>
        <dbReference type="ARBA" id="ARBA00022448"/>
    </source>
</evidence>
<reference evidence="9" key="1">
    <citation type="submission" date="2021-02" db="EMBL/GenBank/DDBJ databases">
        <authorList>
            <person name="Dougan E. K."/>
            <person name="Rhodes N."/>
            <person name="Thang M."/>
            <person name="Chan C."/>
        </authorList>
    </citation>
    <scope>NUCLEOTIDE SEQUENCE</scope>
</reference>
<feature type="transmembrane region" description="Helical" evidence="8">
    <location>
        <begin position="252"/>
        <end position="272"/>
    </location>
</feature>
<keyword evidence="6" id="KW-0406">Ion transport</keyword>
<evidence type="ECO:0000256" key="4">
    <source>
        <dbReference type="ARBA" id="ARBA00022692"/>
    </source>
</evidence>
<evidence type="ECO:0000313" key="9">
    <source>
        <dbReference type="EMBL" id="CAE8682278.1"/>
    </source>
</evidence>
<evidence type="ECO:0000256" key="7">
    <source>
        <dbReference type="ARBA" id="ARBA00023136"/>
    </source>
</evidence>
<keyword evidence="5 8" id="KW-1133">Transmembrane helix</keyword>
<dbReference type="PANTHER" id="PTHR33281:SF19">
    <property type="entry name" value="VOLTAGE-DEPENDENT ANION CHANNEL-FORMING PROTEIN YNEE"/>
    <property type="match status" value="1"/>
</dbReference>
<name>A0A813JT53_POLGL</name>
<keyword evidence="7 8" id="KW-0472">Membrane</keyword>
<dbReference type="Proteomes" id="UP000626109">
    <property type="component" value="Unassembled WGS sequence"/>
</dbReference>
<organism evidence="9 10">
    <name type="scientific">Polarella glacialis</name>
    <name type="common">Dinoflagellate</name>
    <dbReference type="NCBI Taxonomy" id="89957"/>
    <lineage>
        <taxon>Eukaryota</taxon>
        <taxon>Sar</taxon>
        <taxon>Alveolata</taxon>
        <taxon>Dinophyceae</taxon>
        <taxon>Suessiales</taxon>
        <taxon>Suessiaceae</taxon>
        <taxon>Polarella</taxon>
    </lineage>
</organism>
<gene>
    <name evidence="9" type="ORF">PGLA2088_LOCUS22857</name>
</gene>
<evidence type="ECO:0000256" key="6">
    <source>
        <dbReference type="ARBA" id="ARBA00023065"/>
    </source>
</evidence>
<proteinExistence type="predicted"/>
<evidence type="ECO:0000313" key="10">
    <source>
        <dbReference type="Proteomes" id="UP000626109"/>
    </source>
</evidence>
<dbReference type="GO" id="GO:0005254">
    <property type="term" value="F:chloride channel activity"/>
    <property type="evidence" value="ECO:0007669"/>
    <property type="project" value="InterPro"/>
</dbReference>
<dbReference type="GO" id="GO:0005886">
    <property type="term" value="C:plasma membrane"/>
    <property type="evidence" value="ECO:0007669"/>
    <property type="project" value="UniProtKB-SubCell"/>
</dbReference>
<dbReference type="EMBL" id="CAJNNW010026059">
    <property type="protein sequence ID" value="CAE8682278.1"/>
    <property type="molecule type" value="Genomic_DNA"/>
</dbReference>
<dbReference type="InterPro" id="IPR044669">
    <property type="entry name" value="YneE/VCCN1/2-like"/>
</dbReference>
<evidence type="ECO:0000256" key="5">
    <source>
        <dbReference type="ARBA" id="ARBA00022989"/>
    </source>
</evidence>
<protein>
    <submittedName>
        <fullName evidence="9">Uncharacterized protein</fullName>
    </submittedName>
</protein>
<keyword evidence="4 8" id="KW-0812">Transmembrane</keyword>
<dbReference type="Pfam" id="PF25539">
    <property type="entry name" value="Bestrophin_2"/>
    <property type="match status" value="1"/>
</dbReference>
<keyword evidence="2" id="KW-0813">Transport</keyword>
<accession>A0A813JT53</accession>